<gene>
    <name evidence="10" type="ORF">H9741_07975</name>
</gene>
<evidence type="ECO:0000256" key="4">
    <source>
        <dbReference type="ARBA" id="ARBA00023002"/>
    </source>
</evidence>
<feature type="binding site" evidence="6">
    <location>
        <position position="315"/>
    </location>
    <ligand>
        <name>(S)-malate</name>
        <dbReference type="ChEBI" id="CHEBI:15589"/>
    </ligand>
</feature>
<dbReference type="Pfam" id="PF03949">
    <property type="entry name" value="Malic_M"/>
    <property type="match status" value="1"/>
</dbReference>
<dbReference type="InterPro" id="IPR015884">
    <property type="entry name" value="Malic_enzyme_CS"/>
</dbReference>
<evidence type="ECO:0000256" key="6">
    <source>
        <dbReference type="PIRSR" id="PIRSR000106-2"/>
    </source>
</evidence>
<dbReference type="InterPro" id="IPR012301">
    <property type="entry name" value="Malic_N_dom"/>
</dbReference>
<evidence type="ECO:0000256" key="2">
    <source>
        <dbReference type="ARBA" id="ARBA00008785"/>
    </source>
</evidence>
<dbReference type="CDD" id="cd05311">
    <property type="entry name" value="NAD_bind_2_malic_enz"/>
    <property type="match status" value="1"/>
</dbReference>
<organism evidence="10 11">
    <name type="scientific">Candidatus Borkfalkia faecipullorum</name>
    <dbReference type="NCBI Taxonomy" id="2838510"/>
    <lineage>
        <taxon>Bacteria</taxon>
        <taxon>Bacillati</taxon>
        <taxon>Bacillota</taxon>
        <taxon>Clostridia</taxon>
        <taxon>Christensenellales</taxon>
        <taxon>Christensenellaceae</taxon>
        <taxon>Candidatus Borkfalkia</taxon>
    </lineage>
</organism>
<dbReference type="SMART" id="SM01274">
    <property type="entry name" value="malic"/>
    <property type="match status" value="1"/>
</dbReference>
<keyword evidence="3 7" id="KW-0479">Metal-binding</keyword>
<dbReference type="Gene3D" id="3.40.50.10380">
    <property type="entry name" value="Malic enzyme, N-terminal domain"/>
    <property type="match status" value="1"/>
</dbReference>
<evidence type="ECO:0000256" key="1">
    <source>
        <dbReference type="ARBA" id="ARBA00001936"/>
    </source>
</evidence>
<dbReference type="InterPro" id="IPR046346">
    <property type="entry name" value="Aminoacid_DH-like_N_sf"/>
</dbReference>
<dbReference type="PANTHER" id="PTHR43237">
    <property type="entry name" value="NADP-DEPENDENT MALIC ENZYME"/>
    <property type="match status" value="1"/>
</dbReference>
<dbReference type="FunFam" id="3.40.50.720:FF:000095">
    <property type="entry name" value="NADP-dependent malic enzyme"/>
    <property type="match status" value="1"/>
</dbReference>
<evidence type="ECO:0000259" key="9">
    <source>
        <dbReference type="SMART" id="SM01274"/>
    </source>
</evidence>
<proteinExistence type="inferred from homology"/>
<sequence length="389" mass="41397">MDVYEKSLELHAKLRGKYEVRSLVEVKDRESLSLAYTPGVAQPCREIAKDPSAAYTYTRKWNTVAVVSDGSAVLGLGNIGGLAGLPVMEGKAILFREFAGIDSVPIVLSGQDEDDIVRAVEMIAPTFGGINLEDICAPKCFAVEKRLKEKLDVPVFHDDQHGTAIVVTAALLNALKLAEKQLEKVNIVICGAGSAGIAICKLLLESGAQNVTLTDRFGIVCEGETWLTDAQADIAKVTNRAHLRGTLADAVRGADVFIGVSKPGQLTRETVSSMAEKSVVFAMANPEPEIYPQDALEAGAFVVGTGRSDFPNQINNVLAFPGVFRGALDVRAKDISEGMKVAAARALAELVGEDLARDNIIPSAFDKRVAPAVAKAVAEQAKKEGIARI</sequence>
<dbReference type="GO" id="GO:0004470">
    <property type="term" value="F:malic enzyme activity"/>
    <property type="evidence" value="ECO:0007669"/>
    <property type="project" value="InterPro"/>
</dbReference>
<dbReference type="AlphaFoldDB" id="A0A9D1V933"/>
<dbReference type="InterPro" id="IPR037062">
    <property type="entry name" value="Malic_N_dom_sf"/>
</dbReference>
<evidence type="ECO:0000259" key="8">
    <source>
        <dbReference type="SMART" id="SM00919"/>
    </source>
</evidence>
<dbReference type="Gene3D" id="3.40.50.720">
    <property type="entry name" value="NAD(P)-binding Rossmann-like Domain"/>
    <property type="match status" value="1"/>
</dbReference>
<feature type="active site" description="Proton acceptor" evidence="5">
    <location>
        <position position="91"/>
    </location>
</feature>
<name>A0A9D1V933_9FIRM</name>
<dbReference type="PANTHER" id="PTHR43237:SF4">
    <property type="entry name" value="NADP-DEPENDENT MALIC ENZYME"/>
    <property type="match status" value="1"/>
</dbReference>
<dbReference type="InterPro" id="IPR045213">
    <property type="entry name" value="Malic_NAD-bd_bact_type"/>
</dbReference>
<dbReference type="EMBL" id="DXFX01000103">
    <property type="protein sequence ID" value="HIX08391.1"/>
    <property type="molecule type" value="Genomic_DNA"/>
</dbReference>
<evidence type="ECO:0000256" key="3">
    <source>
        <dbReference type="ARBA" id="ARBA00022723"/>
    </source>
</evidence>
<evidence type="ECO:0000256" key="5">
    <source>
        <dbReference type="PIRSR" id="PIRSR000106-1"/>
    </source>
</evidence>
<dbReference type="GO" id="GO:0016616">
    <property type="term" value="F:oxidoreductase activity, acting on the CH-OH group of donors, NAD or NADP as acceptor"/>
    <property type="evidence" value="ECO:0007669"/>
    <property type="project" value="InterPro"/>
</dbReference>
<comment type="cofactor">
    <cofactor evidence="7">
        <name>Mg(2+)</name>
        <dbReference type="ChEBI" id="CHEBI:18420"/>
    </cofactor>
    <cofactor evidence="7">
        <name>Mn(2+)</name>
        <dbReference type="ChEBI" id="CHEBI:29035"/>
    </cofactor>
    <text evidence="7">Divalent metal cations. Prefers magnesium or manganese.</text>
</comment>
<evidence type="ECO:0000313" key="10">
    <source>
        <dbReference type="EMBL" id="HIX08391.1"/>
    </source>
</evidence>
<evidence type="ECO:0000256" key="7">
    <source>
        <dbReference type="PIRSR" id="PIRSR000106-3"/>
    </source>
</evidence>
<dbReference type="PIRSF" id="PIRSF000106">
    <property type="entry name" value="ME"/>
    <property type="match status" value="1"/>
</dbReference>
<dbReference type="SMART" id="SM00919">
    <property type="entry name" value="Malic_M"/>
    <property type="match status" value="1"/>
</dbReference>
<protein>
    <submittedName>
        <fullName evidence="10">NADP-dependent malic enzyme</fullName>
    </submittedName>
</protein>
<dbReference type="GO" id="GO:0051287">
    <property type="term" value="F:NAD binding"/>
    <property type="evidence" value="ECO:0007669"/>
    <property type="project" value="InterPro"/>
</dbReference>
<dbReference type="SUPFAM" id="SSF51735">
    <property type="entry name" value="NAD(P)-binding Rossmann-fold domains"/>
    <property type="match status" value="1"/>
</dbReference>
<dbReference type="InterPro" id="IPR051674">
    <property type="entry name" value="Malate_Decarboxylase"/>
</dbReference>
<comment type="similarity">
    <text evidence="2">Belongs to the malic enzymes family.</text>
</comment>
<dbReference type="Pfam" id="PF00390">
    <property type="entry name" value="malic"/>
    <property type="match status" value="1"/>
</dbReference>
<comment type="caution">
    <text evidence="10">The sequence shown here is derived from an EMBL/GenBank/DDBJ whole genome shotgun (WGS) entry which is preliminary data.</text>
</comment>
<feature type="binding site" evidence="7">
    <location>
        <position position="159"/>
    </location>
    <ligand>
        <name>a divalent metal cation</name>
        <dbReference type="ChEBI" id="CHEBI:60240"/>
    </ligand>
</feature>
<reference evidence="10" key="1">
    <citation type="journal article" date="2021" name="PeerJ">
        <title>Extensive microbial diversity within the chicken gut microbiome revealed by metagenomics and culture.</title>
        <authorList>
            <person name="Gilroy R."/>
            <person name="Ravi A."/>
            <person name="Getino M."/>
            <person name="Pursley I."/>
            <person name="Horton D.L."/>
            <person name="Alikhan N.F."/>
            <person name="Baker D."/>
            <person name="Gharbi K."/>
            <person name="Hall N."/>
            <person name="Watson M."/>
            <person name="Adriaenssens E.M."/>
            <person name="Foster-Nyarko E."/>
            <person name="Jarju S."/>
            <person name="Secka A."/>
            <person name="Antonio M."/>
            <person name="Oren A."/>
            <person name="Chaudhuri R.R."/>
            <person name="La Ragione R."/>
            <person name="Hildebrand F."/>
            <person name="Pallen M.J."/>
        </authorList>
    </citation>
    <scope>NUCLEOTIDE SEQUENCE</scope>
    <source>
        <strain evidence="10">811</strain>
    </source>
</reference>
<dbReference type="SUPFAM" id="SSF53223">
    <property type="entry name" value="Aminoacid dehydrogenase-like, N-terminal domain"/>
    <property type="match status" value="1"/>
</dbReference>
<keyword evidence="4" id="KW-0560">Oxidoreductase</keyword>
<dbReference type="PROSITE" id="PS00331">
    <property type="entry name" value="MALIC_ENZYMES"/>
    <property type="match status" value="1"/>
</dbReference>
<dbReference type="FunFam" id="3.40.50.10380:FF:000003">
    <property type="entry name" value="NADP-dependent malic enzyme"/>
    <property type="match status" value="1"/>
</dbReference>
<feature type="active site" description="Proton donor" evidence="5">
    <location>
        <position position="36"/>
    </location>
</feature>
<reference evidence="10" key="2">
    <citation type="submission" date="2021-04" db="EMBL/GenBank/DDBJ databases">
        <authorList>
            <person name="Gilroy R."/>
        </authorList>
    </citation>
    <scope>NUCLEOTIDE SEQUENCE</scope>
    <source>
        <strain evidence="10">811</strain>
    </source>
</reference>
<feature type="binding site" evidence="7">
    <location>
        <position position="133"/>
    </location>
    <ligand>
        <name>a divalent metal cation</name>
        <dbReference type="ChEBI" id="CHEBI:60240"/>
    </ligand>
</feature>
<dbReference type="InterPro" id="IPR012302">
    <property type="entry name" value="Malic_NAD-bd"/>
</dbReference>
<feature type="binding site" evidence="6">
    <location>
        <position position="285"/>
    </location>
    <ligand>
        <name>(S)-malate</name>
        <dbReference type="ChEBI" id="CHEBI:15589"/>
    </ligand>
</feature>
<feature type="domain" description="Malic enzyme N-terminal" evidence="9">
    <location>
        <begin position="15"/>
        <end position="148"/>
    </location>
</feature>
<feature type="binding site" evidence="7">
    <location>
        <position position="134"/>
    </location>
    <ligand>
        <name>a divalent metal cation</name>
        <dbReference type="ChEBI" id="CHEBI:60240"/>
    </ligand>
</feature>
<comment type="cofactor">
    <cofactor evidence="1">
        <name>Mn(2+)</name>
        <dbReference type="ChEBI" id="CHEBI:29035"/>
    </cofactor>
</comment>
<dbReference type="Proteomes" id="UP000824204">
    <property type="component" value="Unassembled WGS sequence"/>
</dbReference>
<feature type="domain" description="Malic enzyme NAD-binding" evidence="8">
    <location>
        <begin position="160"/>
        <end position="382"/>
    </location>
</feature>
<accession>A0A9D1V933</accession>
<dbReference type="GO" id="GO:0046872">
    <property type="term" value="F:metal ion binding"/>
    <property type="evidence" value="ECO:0007669"/>
    <property type="project" value="UniProtKB-KW"/>
</dbReference>
<dbReference type="InterPro" id="IPR036291">
    <property type="entry name" value="NAD(P)-bd_dom_sf"/>
</dbReference>
<dbReference type="InterPro" id="IPR001891">
    <property type="entry name" value="Malic_OxRdtase"/>
</dbReference>
<evidence type="ECO:0000313" key="11">
    <source>
        <dbReference type="Proteomes" id="UP000824204"/>
    </source>
</evidence>